<sequence length="105" mass="12354">MDRMTLINLYGQGITDCETSPFEMLETFHIRSELHQLSLTKEEKKMVAAYDMRLLSHAEQVYEHTSKAYDFSQSKESIDEWWWHLDSLLKGEIVFSATSLYDDVI</sequence>
<evidence type="ECO:0000313" key="1">
    <source>
        <dbReference type="EMBL" id="TQR10952.1"/>
    </source>
</evidence>
<name>A0A544T0G3_9BACI</name>
<protein>
    <submittedName>
        <fullName evidence="1">Uncharacterized protein</fullName>
    </submittedName>
</protein>
<accession>A0A544T0G3</accession>
<proteinExistence type="predicted"/>
<comment type="caution">
    <text evidence="1">The sequence shown here is derived from an EMBL/GenBank/DDBJ whole genome shotgun (WGS) entry which is preliminary data.</text>
</comment>
<evidence type="ECO:0000313" key="2">
    <source>
        <dbReference type="Proteomes" id="UP000318937"/>
    </source>
</evidence>
<dbReference type="Proteomes" id="UP000318937">
    <property type="component" value="Unassembled WGS sequence"/>
</dbReference>
<organism evidence="1 2">
    <name type="scientific">Psychrobacillus soli</name>
    <dbReference type="NCBI Taxonomy" id="1543965"/>
    <lineage>
        <taxon>Bacteria</taxon>
        <taxon>Bacillati</taxon>
        <taxon>Bacillota</taxon>
        <taxon>Bacilli</taxon>
        <taxon>Bacillales</taxon>
        <taxon>Bacillaceae</taxon>
        <taxon>Psychrobacillus</taxon>
    </lineage>
</organism>
<dbReference type="AlphaFoldDB" id="A0A544T0G3"/>
<gene>
    <name evidence="1" type="ORF">FG383_14620</name>
</gene>
<reference evidence="1 2" key="1">
    <citation type="submission" date="2019-05" db="EMBL/GenBank/DDBJ databases">
        <title>Psychrobacillus vulpis sp. nov., a new species isolated from feces of a red fox that inhabits in The Tablas de Daimiel Natural Park, Albacete, Spain.</title>
        <authorList>
            <person name="Rodriguez M."/>
            <person name="Reina J.C."/>
            <person name="Bejar V."/>
            <person name="Llamas I."/>
        </authorList>
    </citation>
    <scope>NUCLEOTIDE SEQUENCE [LARGE SCALE GENOMIC DNA]</scope>
    <source>
        <strain evidence="1 2">NHI-2</strain>
    </source>
</reference>
<dbReference type="OrthoDB" id="2607569at2"/>
<dbReference type="EMBL" id="VDGG01000033">
    <property type="protein sequence ID" value="TQR10952.1"/>
    <property type="molecule type" value="Genomic_DNA"/>
</dbReference>
<dbReference type="RefSeq" id="WP_142608133.1">
    <property type="nucleotide sequence ID" value="NZ_VDGG01000033.1"/>
</dbReference>
<keyword evidence="2" id="KW-1185">Reference proteome</keyword>